<proteinExistence type="predicted"/>
<dbReference type="Proteomes" id="UP000634136">
    <property type="component" value="Unassembled WGS sequence"/>
</dbReference>
<evidence type="ECO:0000313" key="2">
    <source>
        <dbReference type="EMBL" id="KAF7817657.1"/>
    </source>
</evidence>
<comment type="caution">
    <text evidence="2">The sequence shown here is derived from an EMBL/GenBank/DDBJ whole genome shotgun (WGS) entry which is preliminary data.</text>
</comment>
<feature type="region of interest" description="Disordered" evidence="1">
    <location>
        <begin position="1"/>
        <end position="74"/>
    </location>
</feature>
<evidence type="ECO:0000256" key="1">
    <source>
        <dbReference type="SAM" id="MobiDB-lite"/>
    </source>
</evidence>
<dbReference type="AlphaFoldDB" id="A0A834WCM5"/>
<sequence>MESYHREKIRAEPDSVSLKKGDYDENEQHERSGITEEHDQPFPSHEQCCLSDSTQSSNKRKRSNSPSSNDQGTIFKIRLPLRKQRESVVSRLDDQSGSTLGSIGAANSLTKETCRQSDSKEFQNLMLNSAGVVDRNTGSIDNEIQRMASAYNSMFQNLFSYPPQCEGIMLEDEDWLFASERREKRPLPKEKSVNDALWCSNPTLWPGAQYLPEVDIYALPYAVPF</sequence>
<accession>A0A834WCM5</accession>
<dbReference type="PANTHER" id="PTHR34660">
    <property type="entry name" value="MYB-LIKE PROTEIN X"/>
    <property type="match status" value="1"/>
</dbReference>
<organism evidence="2 3">
    <name type="scientific">Senna tora</name>
    <dbReference type="NCBI Taxonomy" id="362788"/>
    <lineage>
        <taxon>Eukaryota</taxon>
        <taxon>Viridiplantae</taxon>
        <taxon>Streptophyta</taxon>
        <taxon>Embryophyta</taxon>
        <taxon>Tracheophyta</taxon>
        <taxon>Spermatophyta</taxon>
        <taxon>Magnoliopsida</taxon>
        <taxon>eudicotyledons</taxon>
        <taxon>Gunneridae</taxon>
        <taxon>Pentapetalae</taxon>
        <taxon>rosids</taxon>
        <taxon>fabids</taxon>
        <taxon>Fabales</taxon>
        <taxon>Fabaceae</taxon>
        <taxon>Caesalpinioideae</taxon>
        <taxon>Cassia clade</taxon>
        <taxon>Senna</taxon>
    </lineage>
</organism>
<protein>
    <submittedName>
        <fullName evidence="2">Pre-mRNA-splicing factor CWC22-like protein</fullName>
    </submittedName>
</protein>
<dbReference type="EMBL" id="JAAIUW010000009">
    <property type="protein sequence ID" value="KAF7817657.1"/>
    <property type="molecule type" value="Genomic_DNA"/>
</dbReference>
<name>A0A834WCM5_9FABA</name>
<dbReference type="PANTHER" id="PTHR34660:SF7">
    <property type="entry name" value="DNA LIGASE-LIKE PROTEIN"/>
    <property type="match status" value="1"/>
</dbReference>
<keyword evidence="3" id="KW-1185">Reference proteome</keyword>
<reference evidence="2" key="1">
    <citation type="submission" date="2020-09" db="EMBL/GenBank/DDBJ databases">
        <title>Genome-Enabled Discovery of Anthraquinone Biosynthesis in Senna tora.</title>
        <authorList>
            <person name="Kang S.-H."/>
            <person name="Pandey R.P."/>
            <person name="Lee C.-M."/>
            <person name="Sim J.-S."/>
            <person name="Jeong J.-T."/>
            <person name="Choi B.-S."/>
            <person name="Jung M."/>
            <person name="Ginzburg D."/>
            <person name="Zhao K."/>
            <person name="Won S.Y."/>
            <person name="Oh T.-J."/>
            <person name="Yu Y."/>
            <person name="Kim N.-H."/>
            <person name="Lee O.R."/>
            <person name="Lee T.-H."/>
            <person name="Bashyal P."/>
            <person name="Kim T.-S."/>
            <person name="Lee W.-H."/>
            <person name="Kawkins C."/>
            <person name="Kim C.-K."/>
            <person name="Kim J.S."/>
            <person name="Ahn B.O."/>
            <person name="Rhee S.Y."/>
            <person name="Sohng J.K."/>
        </authorList>
    </citation>
    <scope>NUCLEOTIDE SEQUENCE</scope>
    <source>
        <tissue evidence="2">Leaf</tissue>
    </source>
</reference>
<feature type="compositionally biased region" description="Basic and acidic residues" evidence="1">
    <location>
        <begin position="1"/>
        <end position="40"/>
    </location>
</feature>
<evidence type="ECO:0000313" key="3">
    <source>
        <dbReference type="Proteomes" id="UP000634136"/>
    </source>
</evidence>
<dbReference type="OrthoDB" id="778084at2759"/>
<gene>
    <name evidence="2" type="ORF">G2W53_031626</name>
</gene>